<feature type="domain" description="AMP-dependent synthetase/ligase" evidence="8">
    <location>
        <begin position="47"/>
        <end position="435"/>
    </location>
</feature>
<reference evidence="10" key="1">
    <citation type="submission" date="2022-05" db="EMBL/GenBank/DDBJ databases">
        <authorList>
            <person name="Okamura Y."/>
        </authorList>
    </citation>
    <scope>NUCLEOTIDE SEQUENCE</scope>
</reference>
<feature type="domain" description="AMP-binding enzyme C-terminal" evidence="9">
    <location>
        <begin position="486"/>
        <end position="561"/>
    </location>
</feature>
<dbReference type="Proteomes" id="UP001152562">
    <property type="component" value="Unassembled WGS sequence"/>
</dbReference>
<dbReference type="PANTHER" id="PTHR43201:SF5">
    <property type="entry name" value="MEDIUM-CHAIN ACYL-COA LIGASE ACSF2, MITOCHONDRIAL"/>
    <property type="match status" value="1"/>
</dbReference>
<name>A0A9P0TTG3_PIEBR</name>
<evidence type="ECO:0000313" key="11">
    <source>
        <dbReference type="Proteomes" id="UP001152562"/>
    </source>
</evidence>
<dbReference type="Pfam" id="PF00501">
    <property type="entry name" value="AMP-binding"/>
    <property type="match status" value="1"/>
</dbReference>
<dbReference type="OrthoDB" id="10253115at2759"/>
<comment type="similarity">
    <text evidence="1">Belongs to the ATP-dependent AMP-binding enzyme family.</text>
</comment>
<dbReference type="PROSITE" id="PS00455">
    <property type="entry name" value="AMP_BINDING"/>
    <property type="match status" value="1"/>
</dbReference>
<accession>A0A9P0TTG3</accession>
<gene>
    <name evidence="10" type="ORF">PIBRA_LOCUS13356</name>
</gene>
<dbReference type="InterPro" id="IPR000873">
    <property type="entry name" value="AMP-dep_synth/lig_dom"/>
</dbReference>
<dbReference type="InterPro" id="IPR042099">
    <property type="entry name" value="ANL_N_sf"/>
</dbReference>
<dbReference type="PANTHER" id="PTHR43201">
    <property type="entry name" value="ACYL-COA SYNTHETASE"/>
    <property type="match status" value="1"/>
</dbReference>
<dbReference type="GO" id="GO:0006631">
    <property type="term" value="P:fatty acid metabolic process"/>
    <property type="evidence" value="ECO:0007669"/>
    <property type="project" value="TreeGrafter"/>
</dbReference>
<dbReference type="Gene3D" id="3.30.300.30">
    <property type="match status" value="1"/>
</dbReference>
<dbReference type="EC" id="6.2.1.2" evidence="4"/>
<evidence type="ECO:0000256" key="6">
    <source>
        <dbReference type="ARBA" id="ARBA00047319"/>
    </source>
</evidence>
<keyword evidence="11" id="KW-1185">Reference proteome</keyword>
<dbReference type="InterPro" id="IPR020845">
    <property type="entry name" value="AMP-binding_CS"/>
</dbReference>
<evidence type="ECO:0000256" key="3">
    <source>
        <dbReference type="ARBA" id="ARBA00037247"/>
    </source>
</evidence>
<evidence type="ECO:0000256" key="4">
    <source>
        <dbReference type="ARBA" id="ARBA00039009"/>
    </source>
</evidence>
<keyword evidence="2" id="KW-0436">Ligase</keyword>
<dbReference type="AlphaFoldDB" id="A0A9P0TTG3"/>
<dbReference type="GO" id="GO:0031956">
    <property type="term" value="F:medium-chain fatty acid-CoA ligase activity"/>
    <property type="evidence" value="ECO:0007669"/>
    <property type="project" value="UniProtKB-EC"/>
</dbReference>
<dbReference type="InterPro" id="IPR045851">
    <property type="entry name" value="AMP-bd_C_sf"/>
</dbReference>
<dbReference type="Pfam" id="PF13193">
    <property type="entry name" value="AMP-binding_C"/>
    <property type="match status" value="1"/>
</dbReference>
<evidence type="ECO:0000256" key="7">
    <source>
        <dbReference type="ARBA" id="ARBA00048277"/>
    </source>
</evidence>
<evidence type="ECO:0000313" key="10">
    <source>
        <dbReference type="EMBL" id="CAH4037718.1"/>
    </source>
</evidence>
<evidence type="ECO:0000259" key="9">
    <source>
        <dbReference type="Pfam" id="PF13193"/>
    </source>
</evidence>
<comment type="caution">
    <text evidence="10">The sequence shown here is derived from an EMBL/GenBank/DDBJ whole genome shotgun (WGS) entry which is preliminary data.</text>
</comment>
<dbReference type="InterPro" id="IPR025110">
    <property type="entry name" value="AMP-bd_C"/>
</dbReference>
<dbReference type="FunFam" id="3.30.300.30:FF:000008">
    <property type="entry name" value="2,3-dihydroxybenzoate-AMP ligase"/>
    <property type="match status" value="1"/>
</dbReference>
<sequence length="576" mass="63332">MYKRGVLFRKINYKQIRRLHQLQLDKGSYLYHPGNEPLNSANFGEVLERTVNKYPNRIAIKSIHENQSITYAELLEQADSLAYGLRNNGFEKGDRFGIWSHNCAGWIIACIAAFRAGLISVLINPLYEAPELSYSINKTGLRGLLVGDELPSKNYYKMLQHMIPELASATPGNLKSSQFPSLTTLLTTGKMNLKGAFTLDSLINEYKNNDVSQYVKEVKSEDGCLIHFTSGTTGNPKCGLDSNLGIVNNTYSSGIRNGFNEAHETICVQAPLFHALGSVITLLGGFTHGASLVLAAPSYSVTATVNALLAEKCTAITGTPTMYVDILSKIKSRGDLPIKLRMALAAGAPCSPELIHQMEKYLNVRSVKALYGMTETTASVFQSLPGDNVDVVAETVGYIMDHVEVQVVDGNGIRVPFGEAGELMVRGYLNMISYWNDPEKTKETITDDGWLHTGDKFVISPNGYGRIVGRIKEIIVRGGENIAPKEIEDLLNTHPDVIESQIIGVSDDRLGEELCAVMRLRDGAVFGVKEMSSFCAGKISKFKIPRLLKVTNEFPKTASGKIQKFMLKEMVESGKL</sequence>
<dbReference type="Gene3D" id="3.40.50.12780">
    <property type="entry name" value="N-terminal domain of ligase-like"/>
    <property type="match status" value="1"/>
</dbReference>
<dbReference type="SUPFAM" id="SSF56801">
    <property type="entry name" value="Acetyl-CoA synthetase-like"/>
    <property type="match status" value="1"/>
</dbReference>
<protein>
    <recommendedName>
        <fullName evidence="5">Medium-chain acyl-CoA ligase ACSF2, mitochondrial</fullName>
        <ecNumber evidence="4">6.2.1.2</ecNumber>
    </recommendedName>
</protein>
<evidence type="ECO:0000256" key="5">
    <source>
        <dbReference type="ARBA" id="ARBA00039638"/>
    </source>
</evidence>
<evidence type="ECO:0000256" key="1">
    <source>
        <dbReference type="ARBA" id="ARBA00006432"/>
    </source>
</evidence>
<proteinExistence type="inferred from homology"/>
<comment type="catalytic activity">
    <reaction evidence="6">
        <text>octanoate + ATP + CoA = octanoyl-CoA + AMP + diphosphate</text>
        <dbReference type="Rhea" id="RHEA:33631"/>
        <dbReference type="ChEBI" id="CHEBI:25646"/>
        <dbReference type="ChEBI" id="CHEBI:30616"/>
        <dbReference type="ChEBI" id="CHEBI:33019"/>
        <dbReference type="ChEBI" id="CHEBI:57287"/>
        <dbReference type="ChEBI" id="CHEBI:57386"/>
        <dbReference type="ChEBI" id="CHEBI:456215"/>
    </reaction>
</comment>
<comment type="function">
    <text evidence="3">Acyl-CoA synthases catalyze the initial reaction in fatty acid metabolism, by forming a thioester with CoA. Has some preference toward medium-chain substrates. Plays a role in adipocyte differentiation.</text>
</comment>
<comment type="catalytic activity">
    <reaction evidence="7">
        <text>a medium-chain fatty acid + ATP + CoA = a medium-chain fatty acyl-CoA + AMP + diphosphate</text>
        <dbReference type="Rhea" id="RHEA:48340"/>
        <dbReference type="ChEBI" id="CHEBI:30616"/>
        <dbReference type="ChEBI" id="CHEBI:33019"/>
        <dbReference type="ChEBI" id="CHEBI:57287"/>
        <dbReference type="ChEBI" id="CHEBI:59558"/>
        <dbReference type="ChEBI" id="CHEBI:90546"/>
        <dbReference type="ChEBI" id="CHEBI:456215"/>
        <dbReference type="EC" id="6.2.1.2"/>
    </reaction>
</comment>
<evidence type="ECO:0000259" key="8">
    <source>
        <dbReference type="Pfam" id="PF00501"/>
    </source>
</evidence>
<evidence type="ECO:0000256" key="2">
    <source>
        <dbReference type="ARBA" id="ARBA00022598"/>
    </source>
</evidence>
<dbReference type="EMBL" id="CALOZG010000085">
    <property type="protein sequence ID" value="CAH4037718.1"/>
    <property type="molecule type" value="Genomic_DNA"/>
</dbReference>
<organism evidence="10 11">
    <name type="scientific">Pieris brassicae</name>
    <name type="common">White butterfly</name>
    <name type="synonym">Large white butterfly</name>
    <dbReference type="NCBI Taxonomy" id="7116"/>
    <lineage>
        <taxon>Eukaryota</taxon>
        <taxon>Metazoa</taxon>
        <taxon>Ecdysozoa</taxon>
        <taxon>Arthropoda</taxon>
        <taxon>Hexapoda</taxon>
        <taxon>Insecta</taxon>
        <taxon>Pterygota</taxon>
        <taxon>Neoptera</taxon>
        <taxon>Endopterygota</taxon>
        <taxon>Lepidoptera</taxon>
        <taxon>Glossata</taxon>
        <taxon>Ditrysia</taxon>
        <taxon>Papilionoidea</taxon>
        <taxon>Pieridae</taxon>
        <taxon>Pierinae</taxon>
        <taxon>Pieris</taxon>
    </lineage>
</organism>